<keyword evidence="1" id="KW-0479">Metal-binding</keyword>
<dbReference type="RefSeq" id="WP_119983283.1">
    <property type="nucleotide sequence ID" value="NZ_JADPGE010000005.1"/>
</dbReference>
<keyword evidence="3" id="KW-0411">Iron-sulfur</keyword>
<feature type="domain" description="4Fe-4S ferredoxin-type" evidence="4">
    <location>
        <begin position="302"/>
        <end position="330"/>
    </location>
</feature>
<dbReference type="Pfam" id="PF17179">
    <property type="entry name" value="Fer4_22"/>
    <property type="match status" value="1"/>
</dbReference>
<dbReference type="InterPro" id="IPR017896">
    <property type="entry name" value="4Fe4S_Fe-S-bd"/>
</dbReference>
<dbReference type="GO" id="GO:0046872">
    <property type="term" value="F:metal ion binding"/>
    <property type="evidence" value="ECO:0007669"/>
    <property type="project" value="UniProtKB-KW"/>
</dbReference>
<protein>
    <submittedName>
        <fullName evidence="5">Anaerobic sulfite reductase subunit A</fullName>
    </submittedName>
</protein>
<dbReference type="PROSITE" id="PS51379">
    <property type="entry name" value="4FE4S_FER_2"/>
    <property type="match status" value="2"/>
</dbReference>
<evidence type="ECO:0000256" key="2">
    <source>
        <dbReference type="ARBA" id="ARBA00023004"/>
    </source>
</evidence>
<dbReference type="PROSITE" id="PS00198">
    <property type="entry name" value="4FE4S_FER_1"/>
    <property type="match status" value="1"/>
</dbReference>
<keyword evidence="2" id="KW-0408">Iron</keyword>
<accession>A0A4R3TFN5</accession>
<evidence type="ECO:0000313" key="5">
    <source>
        <dbReference type="EMBL" id="TCU60179.1"/>
    </source>
</evidence>
<evidence type="ECO:0000256" key="3">
    <source>
        <dbReference type="ARBA" id="ARBA00023014"/>
    </source>
</evidence>
<sequence length="348" mass="41253">MSYELTYEEMNHVFDSLRLHYKIYAPKRLKNAGRYCNTDIIRYKEIRSLEEIEWNERSQYSPKEVFYPINQTLFHFTEYGFMESQIFDKDLLIFARSCDIHGIKRLDKIFLENGNEVDPYYKRMRDKVHFILMECPEEGWESCACCSMGTNKTDDYDLAIRPYEEEGRVLVECKSDQFTSIFNTYPKTTYQPAFVKKNETVIHVPKITEDMVADIYAFDMWKDYQTRCIGCGACNSVCITCSCFNTIDTTYTENGKSGERRRTWTGCMNDGFTTVNGGHAFRDDYQDRMRFKTMHKVYDFQKRFKTDYQMCVGCGRCDDICPEYISFTHIINRLYEEVEARKEAKADE</sequence>
<reference evidence="5 6" key="1">
    <citation type="submission" date="2019-03" db="EMBL/GenBank/DDBJ databases">
        <title>Genomic Encyclopedia of Type Strains, Phase IV (KMG-IV): sequencing the most valuable type-strain genomes for metagenomic binning, comparative biology and taxonomic classification.</title>
        <authorList>
            <person name="Goeker M."/>
        </authorList>
    </citation>
    <scope>NUCLEOTIDE SEQUENCE [LARGE SCALE GENOMIC DNA]</scope>
    <source>
        <strain evidence="5 6">DSM 29481</strain>
    </source>
</reference>
<dbReference type="EMBL" id="SMBP01000008">
    <property type="protein sequence ID" value="TCU60179.1"/>
    <property type="molecule type" value="Genomic_DNA"/>
</dbReference>
<dbReference type="InterPro" id="IPR017900">
    <property type="entry name" value="4Fe4S_Fe_S_CS"/>
</dbReference>
<gene>
    <name evidence="5" type="ORF">EDD61_10838</name>
</gene>
<dbReference type="Proteomes" id="UP000295773">
    <property type="component" value="Unassembled WGS sequence"/>
</dbReference>
<evidence type="ECO:0000259" key="4">
    <source>
        <dbReference type="PROSITE" id="PS51379"/>
    </source>
</evidence>
<proteinExistence type="predicted"/>
<dbReference type="InterPro" id="IPR014259">
    <property type="entry name" value="Sulphite_reductase_A"/>
</dbReference>
<comment type="caution">
    <text evidence="5">The sequence shown here is derived from an EMBL/GenBank/DDBJ whole genome shotgun (WGS) entry which is preliminary data.</text>
</comment>
<dbReference type="NCBIfam" id="TIGR02910">
    <property type="entry name" value="sulfite_red_A"/>
    <property type="match status" value="1"/>
</dbReference>
<dbReference type="AlphaFoldDB" id="A0A4R3TFN5"/>
<feature type="domain" description="4Fe-4S ferredoxin-type" evidence="4">
    <location>
        <begin position="218"/>
        <end position="249"/>
    </location>
</feature>
<dbReference type="PANTHER" id="PTHR40447">
    <property type="entry name" value="ANAEROBIC SULFITE REDUCTASE SUBUNIT A"/>
    <property type="match status" value="1"/>
</dbReference>
<name>A0A4R3TFN5_9FIRM</name>
<dbReference type="PANTHER" id="PTHR40447:SF1">
    <property type="entry name" value="ANAEROBIC SULFITE REDUCTASE SUBUNIT A"/>
    <property type="match status" value="1"/>
</dbReference>
<keyword evidence="6" id="KW-1185">Reference proteome</keyword>
<evidence type="ECO:0000256" key="1">
    <source>
        <dbReference type="ARBA" id="ARBA00022723"/>
    </source>
</evidence>
<dbReference type="SUPFAM" id="SSF46548">
    <property type="entry name" value="alpha-helical ferredoxin"/>
    <property type="match status" value="1"/>
</dbReference>
<organism evidence="5 6">
    <name type="scientific">Longicatena caecimuris</name>
    <dbReference type="NCBI Taxonomy" id="1796635"/>
    <lineage>
        <taxon>Bacteria</taxon>
        <taxon>Bacillati</taxon>
        <taxon>Bacillota</taxon>
        <taxon>Erysipelotrichia</taxon>
        <taxon>Erysipelotrichales</taxon>
        <taxon>Erysipelotrichaceae</taxon>
        <taxon>Longicatena</taxon>
    </lineage>
</organism>
<dbReference type="GO" id="GO:0051536">
    <property type="term" value="F:iron-sulfur cluster binding"/>
    <property type="evidence" value="ECO:0007669"/>
    <property type="project" value="UniProtKB-KW"/>
</dbReference>
<evidence type="ECO:0000313" key="6">
    <source>
        <dbReference type="Proteomes" id="UP000295773"/>
    </source>
</evidence>